<accession>X6NKD4</accession>
<comment type="caution">
    <text evidence="2">The sequence shown here is derived from an EMBL/GenBank/DDBJ whole genome shotgun (WGS) entry which is preliminary data.</text>
</comment>
<feature type="transmembrane region" description="Helical" evidence="1">
    <location>
        <begin position="262"/>
        <end position="287"/>
    </location>
</feature>
<name>X6NKD4_RETFI</name>
<keyword evidence="1" id="KW-0812">Transmembrane</keyword>
<evidence type="ECO:0000256" key="1">
    <source>
        <dbReference type="SAM" id="Phobius"/>
    </source>
</evidence>
<feature type="transmembrane region" description="Helical" evidence="1">
    <location>
        <begin position="112"/>
        <end position="132"/>
    </location>
</feature>
<organism evidence="2 3">
    <name type="scientific">Reticulomyxa filosa</name>
    <dbReference type="NCBI Taxonomy" id="46433"/>
    <lineage>
        <taxon>Eukaryota</taxon>
        <taxon>Sar</taxon>
        <taxon>Rhizaria</taxon>
        <taxon>Retaria</taxon>
        <taxon>Foraminifera</taxon>
        <taxon>Monothalamids</taxon>
        <taxon>Reticulomyxidae</taxon>
        <taxon>Reticulomyxa</taxon>
    </lineage>
</organism>
<feature type="transmembrane region" description="Helical" evidence="1">
    <location>
        <begin position="77"/>
        <end position="100"/>
    </location>
</feature>
<evidence type="ECO:0000313" key="2">
    <source>
        <dbReference type="EMBL" id="ETO25822.1"/>
    </source>
</evidence>
<keyword evidence="1" id="KW-0472">Membrane</keyword>
<keyword evidence="1" id="KW-1133">Transmembrane helix</keyword>
<protein>
    <submittedName>
        <fullName evidence="2">Uncharacterized protein</fullName>
    </submittedName>
</protein>
<dbReference type="Proteomes" id="UP000023152">
    <property type="component" value="Unassembled WGS sequence"/>
</dbReference>
<keyword evidence="3" id="KW-1185">Reference proteome</keyword>
<gene>
    <name evidence="2" type="ORF">RFI_11314</name>
</gene>
<reference evidence="2 3" key="1">
    <citation type="journal article" date="2013" name="Curr. Biol.">
        <title>The Genome of the Foraminiferan Reticulomyxa filosa.</title>
        <authorList>
            <person name="Glockner G."/>
            <person name="Hulsmann N."/>
            <person name="Schleicher M."/>
            <person name="Noegel A.A."/>
            <person name="Eichinger L."/>
            <person name="Gallinger C."/>
            <person name="Pawlowski J."/>
            <person name="Sierra R."/>
            <person name="Euteneuer U."/>
            <person name="Pillet L."/>
            <person name="Moustafa A."/>
            <person name="Platzer M."/>
            <person name="Groth M."/>
            <person name="Szafranski K."/>
            <person name="Schliwa M."/>
        </authorList>
    </citation>
    <scope>NUCLEOTIDE SEQUENCE [LARGE SCALE GENOMIC DNA]</scope>
</reference>
<feature type="transmembrane region" description="Helical" evidence="1">
    <location>
        <begin position="152"/>
        <end position="175"/>
    </location>
</feature>
<sequence length="311" mass="36787">MVVLSWMYTLQITLTKQLTYRFMPDGPSAHLYEELFNDPTNLCFTKKTWANLFRNTSKEEQEMEVKNFKRGEQTMTYVYYTSLSHGASMLIGAILALDLMELSSIPKDKWSSIIYPYYSTIAFVGLFLSMLYPGYLMAFPWPWSQDTLLDYIWTGTIHKLFAVSCYAFFFIAVAYHNHRPLAGRLSAFACDVLSWRGFAWVQPYTYGIYQFHCTFIFVLLWINCEPKMEWIHFLYAVRDPQTGAVLSWYPKLNVRGDAVYGYSYLCFFTGVIFCLAFTLAFITYWILEYPVEWFRYRYIRPKYTVAKKKQQ</sequence>
<dbReference type="AlphaFoldDB" id="X6NKD4"/>
<proteinExistence type="predicted"/>
<feature type="transmembrane region" description="Helical" evidence="1">
    <location>
        <begin position="204"/>
        <end position="222"/>
    </location>
</feature>
<dbReference type="EMBL" id="ASPP01008261">
    <property type="protein sequence ID" value="ETO25822.1"/>
    <property type="molecule type" value="Genomic_DNA"/>
</dbReference>
<evidence type="ECO:0000313" key="3">
    <source>
        <dbReference type="Proteomes" id="UP000023152"/>
    </source>
</evidence>